<dbReference type="PANTHER" id="PTHR34597:SF1">
    <property type="entry name" value="HEME_HEMOPEXIN TRANSPORTER PROTEIN HUXB"/>
    <property type="match status" value="1"/>
</dbReference>
<feature type="domain" description="Haemolysin activator HlyB C-terminal" evidence="5">
    <location>
        <begin position="206"/>
        <end position="520"/>
    </location>
</feature>
<dbReference type="InterPro" id="IPR051544">
    <property type="entry name" value="TPS_OM_transporter"/>
</dbReference>
<dbReference type="PANTHER" id="PTHR34597">
    <property type="entry name" value="SLR1661 PROTEIN"/>
    <property type="match status" value="1"/>
</dbReference>
<feature type="chain" id="PRO_5046675330" evidence="4">
    <location>
        <begin position="23"/>
        <end position="560"/>
    </location>
</feature>
<keyword evidence="4" id="KW-0732">Signal</keyword>
<dbReference type="Gene3D" id="2.40.160.50">
    <property type="entry name" value="membrane protein fhac: a member of the omp85/tpsb transporter family"/>
    <property type="match status" value="1"/>
</dbReference>
<evidence type="ECO:0000256" key="3">
    <source>
        <dbReference type="ARBA" id="ARBA00023237"/>
    </source>
</evidence>
<keyword evidence="3" id="KW-0998">Cell outer membrane</keyword>
<dbReference type="Pfam" id="PF03865">
    <property type="entry name" value="ShlB"/>
    <property type="match status" value="1"/>
</dbReference>
<evidence type="ECO:0000259" key="6">
    <source>
        <dbReference type="Pfam" id="PF08479"/>
    </source>
</evidence>
<evidence type="ECO:0000313" key="7">
    <source>
        <dbReference type="EMBL" id="MFC7299014.1"/>
    </source>
</evidence>
<protein>
    <submittedName>
        <fullName evidence="7">ShlB/FhaC/HecB family hemolysin secretion/activation protein</fullName>
    </submittedName>
</protein>
<accession>A0ABW2J688</accession>
<reference evidence="8" key="1">
    <citation type="journal article" date="2019" name="Int. J. Syst. Evol. Microbiol.">
        <title>The Global Catalogue of Microorganisms (GCM) 10K type strain sequencing project: providing services to taxonomists for standard genome sequencing and annotation.</title>
        <authorList>
            <consortium name="The Broad Institute Genomics Platform"/>
            <consortium name="The Broad Institute Genome Sequencing Center for Infectious Disease"/>
            <person name="Wu L."/>
            <person name="Ma J."/>
        </authorList>
    </citation>
    <scope>NUCLEOTIDE SEQUENCE [LARGE SCALE GENOMIC DNA]</scope>
    <source>
        <strain evidence="8">CCUG 36956</strain>
    </source>
</reference>
<dbReference type="Pfam" id="PF08479">
    <property type="entry name" value="POTRA_2"/>
    <property type="match status" value="1"/>
</dbReference>
<dbReference type="InterPro" id="IPR013686">
    <property type="entry name" value="Polypept-transport_assoc_ShlB"/>
</dbReference>
<dbReference type="RefSeq" id="WP_382234650.1">
    <property type="nucleotide sequence ID" value="NZ_JBHTCC010000002.1"/>
</dbReference>
<evidence type="ECO:0000256" key="2">
    <source>
        <dbReference type="ARBA" id="ARBA00022692"/>
    </source>
</evidence>
<keyword evidence="1" id="KW-1134">Transmembrane beta strand</keyword>
<dbReference type="Gene3D" id="3.10.20.310">
    <property type="entry name" value="membrane protein fhac"/>
    <property type="match status" value="1"/>
</dbReference>
<proteinExistence type="predicted"/>
<evidence type="ECO:0000256" key="1">
    <source>
        <dbReference type="ARBA" id="ARBA00022452"/>
    </source>
</evidence>
<dbReference type="Proteomes" id="UP001596379">
    <property type="component" value="Unassembled WGS sequence"/>
</dbReference>
<keyword evidence="2" id="KW-0812">Transmembrane</keyword>
<keyword evidence="1" id="KW-0472">Membrane</keyword>
<dbReference type="InterPro" id="IPR005565">
    <property type="entry name" value="Hemolysn_activator_HlyB_C"/>
</dbReference>
<evidence type="ECO:0000313" key="8">
    <source>
        <dbReference type="Proteomes" id="UP001596379"/>
    </source>
</evidence>
<evidence type="ECO:0000259" key="5">
    <source>
        <dbReference type="Pfam" id="PF03865"/>
    </source>
</evidence>
<organism evidence="7 8">
    <name type="scientific">Herminiimonas aquatilis</name>
    <dbReference type="NCBI Taxonomy" id="345342"/>
    <lineage>
        <taxon>Bacteria</taxon>
        <taxon>Pseudomonadati</taxon>
        <taxon>Pseudomonadota</taxon>
        <taxon>Betaproteobacteria</taxon>
        <taxon>Burkholderiales</taxon>
        <taxon>Oxalobacteraceae</taxon>
        <taxon>Herminiimonas</taxon>
    </lineage>
</organism>
<evidence type="ECO:0000256" key="4">
    <source>
        <dbReference type="SAM" id="SignalP"/>
    </source>
</evidence>
<dbReference type="EMBL" id="JBHTCC010000002">
    <property type="protein sequence ID" value="MFC7299014.1"/>
    <property type="molecule type" value="Genomic_DNA"/>
</dbReference>
<gene>
    <name evidence="7" type="ORF">ACFQO0_11275</name>
</gene>
<sequence length="560" mass="59620">MNFLFSKAVLPLGLVACGIVFAQTPPNAGSLNQQMEREQAPRIPATTITDIRIEQGAEPVAAASDNQKILVRSLQITGAHVYAEAALLEVTGFTSGRELTLSDLRGMASRIARHYHVHGYLLAQAYLPAQDIKDGAVKIAVLEGHYGKVTLRNSSNLSDDVARSLLSNLNSSDAVAIAPLETSLLLLSDLPGVNVRSTLVPGASVGASDLIVDVTPGQRVSGAVDVDNGGNRYTGANRIGTTVSINDLTGHGDVATLRALTSGSGLNYARASYQTQFGRAKAGVAYASMHYLLGQDFESLQANGTAQIASVYGSVPLIRSRSNNLYAVINFDAKTFQDKVDSTATLADKKARVVMASLTGDRRDGFGGGGLSTYALTWSTGQIDIRSTATLATDAATVQSNGHYDKLGFNAVRLQSLTDNISLYAAVNGQLASKNLDTSEKMGLGGLNGVRAYPEGEAYADQGYVINLEARALLPHFSEWQSGQMHLIGFVDTGTAMLNKNPWASGQNRRTLSGAGIGLNWFDSNNFMIRAYYAYKLGNAKAMSAPDETGRFWLQAAKYF</sequence>
<feature type="signal peptide" evidence="4">
    <location>
        <begin position="1"/>
        <end position="22"/>
    </location>
</feature>
<comment type="caution">
    <text evidence="7">The sequence shown here is derived from an EMBL/GenBank/DDBJ whole genome shotgun (WGS) entry which is preliminary data.</text>
</comment>
<name>A0ABW2J688_9BURK</name>
<feature type="domain" description="Polypeptide-transport-associated ShlB-type" evidence="6">
    <location>
        <begin position="71"/>
        <end position="144"/>
    </location>
</feature>
<keyword evidence="8" id="KW-1185">Reference proteome</keyword>